<comment type="caution">
    <text evidence="2">The sequence shown here is derived from an EMBL/GenBank/DDBJ whole genome shotgun (WGS) entry which is preliminary data.</text>
</comment>
<gene>
    <name evidence="2" type="ORF">F959_02905</name>
</gene>
<dbReference type="EMBL" id="APPO01000019">
    <property type="protein sequence ID" value="ENV36375.1"/>
    <property type="molecule type" value="Genomic_DNA"/>
</dbReference>
<feature type="transmembrane region" description="Helical" evidence="1">
    <location>
        <begin position="399"/>
        <end position="420"/>
    </location>
</feature>
<keyword evidence="3" id="KW-1185">Reference proteome</keyword>
<feature type="transmembrane region" description="Helical" evidence="1">
    <location>
        <begin position="369"/>
        <end position="387"/>
    </location>
</feature>
<proteinExistence type="predicted"/>
<keyword evidence="1" id="KW-1133">Transmembrane helix</keyword>
<organism evidence="2 3">
    <name type="scientific">Acinetobacter venetianus (strain ATCC 31012 / DSM 23050 / BCRC 14357 / CCUG 45561 / CIP 110063 / KCTC 2702 / LMG 19082 / RAG-1)</name>
    <dbReference type="NCBI Taxonomy" id="1191460"/>
    <lineage>
        <taxon>Bacteria</taxon>
        <taxon>Pseudomonadati</taxon>
        <taxon>Pseudomonadota</taxon>
        <taxon>Gammaproteobacteria</taxon>
        <taxon>Moraxellales</taxon>
        <taxon>Moraxellaceae</taxon>
        <taxon>Acinetobacter</taxon>
    </lineage>
</organism>
<keyword evidence="1" id="KW-0812">Transmembrane</keyword>
<keyword evidence="1" id="KW-0472">Membrane</keyword>
<reference evidence="2 3" key="1">
    <citation type="submission" date="2013-02" db="EMBL/GenBank/DDBJ databases">
        <title>The Genome Sequence of Acinetobacter venetianus CIP 110063.</title>
        <authorList>
            <consortium name="The Broad Institute Genome Sequencing Platform"/>
            <consortium name="The Broad Institute Genome Sequencing Center for Infectious Disease"/>
            <person name="Cerqueira G."/>
            <person name="Feldgarden M."/>
            <person name="Courvalin P."/>
            <person name="Perichon B."/>
            <person name="Grillot-Courvalin C."/>
            <person name="Clermont D."/>
            <person name="Rocha E."/>
            <person name="Yoon E.-J."/>
            <person name="Nemec A."/>
            <person name="Walker B."/>
            <person name="Young S.K."/>
            <person name="Zeng Q."/>
            <person name="Gargeya S."/>
            <person name="Fitzgerald M."/>
            <person name="Haas B."/>
            <person name="Abouelleil A."/>
            <person name="Alvarado L."/>
            <person name="Arachchi H.M."/>
            <person name="Berlin A.M."/>
            <person name="Chapman S.B."/>
            <person name="Dewar J."/>
            <person name="Goldberg J."/>
            <person name="Griggs A."/>
            <person name="Gujja S."/>
            <person name="Hansen M."/>
            <person name="Howarth C."/>
            <person name="Imamovic A."/>
            <person name="Larimer J."/>
            <person name="McCowan C."/>
            <person name="Murphy C."/>
            <person name="Neiman D."/>
            <person name="Pearson M."/>
            <person name="Priest M."/>
            <person name="Roberts A."/>
            <person name="Saif S."/>
            <person name="Shea T."/>
            <person name="Sisk P."/>
            <person name="Sykes S."/>
            <person name="Wortman J."/>
            <person name="Nusbaum C."/>
            <person name="Birren B."/>
        </authorList>
    </citation>
    <scope>NUCLEOTIDE SEQUENCE [LARGE SCALE GENOMIC DNA]</scope>
    <source>
        <strain evidence="3">ATCC 31012 / DSM 23050 / BCRC 14357 / CCUG 45561 / CIP 110063 / KCTC 2702 / LMG 19082 / RAG-1</strain>
    </source>
</reference>
<dbReference type="RefSeq" id="WP_004881353.1">
    <property type="nucleotide sequence ID" value="NZ_KB849558.1"/>
</dbReference>
<feature type="transmembrane region" description="Helical" evidence="1">
    <location>
        <begin position="472"/>
        <end position="494"/>
    </location>
</feature>
<dbReference type="GeneID" id="58195743"/>
<protein>
    <submittedName>
        <fullName evidence="2">Uncharacterized protein</fullName>
    </submittedName>
</protein>
<evidence type="ECO:0000256" key="1">
    <source>
        <dbReference type="SAM" id="Phobius"/>
    </source>
</evidence>
<sequence>MTIIVKAVSDSFGNLEELGVSENFVKYSCTLKVNGSSFDGESFKARIAKVHSVLYKEFQQKFEYARLICRIGLSNPISISLTDPALSEENLSDIKDSFFSFDNESDHIELDFDITKEKYKVNYILSLKKFFDYLYGLSFEESLVQWSFLSYYNSISFFFWDDCINFSSSTINFYNVNESFLARNIDFDREKYITLRDKTSYFKNNKSITLIPVDFSFGKQVPVEFGEYFNKLKIALLSIFLADSSEINGNILSYRLKGYKLISDKVDVNHIDLKSIDELYNIFMWSYNDGNFIDKIGLARNIVTIHTNEKSIFSVEEGTLNSLSSGYDIYLKDNVKQYIDIKNKLSEFIVAQSDKSIEITKNMYAGLKLTLWTLITFFMVNFISKIFKLDSGSIVFSNQALAISIVFIIISFIYLVISWLEVDSDIKNMKERFDLVEGRYKDLLDIKDLEKALKKDQVFDQQSNWIKDKRKVYTIAWSIINLVLIISAWLFWYYF</sequence>
<dbReference type="eggNOG" id="ENOG502ZAKU">
    <property type="taxonomic scope" value="Bacteria"/>
</dbReference>
<dbReference type="PATRIC" id="fig|1191460.12.peg.2901"/>
<dbReference type="AlphaFoldDB" id="N8ZXW1"/>
<evidence type="ECO:0000313" key="3">
    <source>
        <dbReference type="Proteomes" id="UP000018445"/>
    </source>
</evidence>
<dbReference type="OrthoDB" id="2972222at2"/>
<dbReference type="HOGENOM" id="CLU_042634_0_0_6"/>
<name>N8ZXW1_ACIVR</name>
<dbReference type="Proteomes" id="UP000018445">
    <property type="component" value="Unassembled WGS sequence"/>
</dbReference>
<evidence type="ECO:0000313" key="2">
    <source>
        <dbReference type="EMBL" id="ENV36375.1"/>
    </source>
</evidence>
<accession>N8ZXW1</accession>